<dbReference type="InterPro" id="IPR052960">
    <property type="entry name" value="GlcN6P_deaminase-like"/>
</dbReference>
<dbReference type="InterPro" id="IPR037171">
    <property type="entry name" value="NagB/RpiA_transferase-like"/>
</dbReference>
<dbReference type="EMBL" id="BQNL01000001">
    <property type="protein sequence ID" value="GKH15588.1"/>
    <property type="molecule type" value="Genomic_DNA"/>
</dbReference>
<accession>A0AA37JVW8</accession>
<feature type="domain" description="Glucosamine/galactosamine-6-phosphate isomerase" evidence="1">
    <location>
        <begin position="33"/>
        <end position="228"/>
    </location>
</feature>
<reference evidence="2" key="1">
    <citation type="submission" date="2022-01" db="EMBL/GenBank/DDBJ databases">
        <title>Novel bile acid biosynthetic pathways are enriched in the microbiome of centenarians.</title>
        <authorList>
            <person name="Sato Y."/>
            <person name="Atarashi K."/>
            <person name="Plichta R.D."/>
            <person name="Arai Y."/>
            <person name="Sasajima S."/>
            <person name="Kearney M.S."/>
            <person name="Suda W."/>
            <person name="Takeshita K."/>
            <person name="Sasaki T."/>
            <person name="Okamoto S."/>
            <person name="Skelly N.A."/>
            <person name="Okamura Y."/>
            <person name="Vlamakis H."/>
            <person name="Li Y."/>
            <person name="Tanoue T."/>
            <person name="Takei H."/>
            <person name="Nittono H."/>
            <person name="Narushima S."/>
            <person name="Irie J."/>
            <person name="Itoh H."/>
            <person name="Moriya K."/>
            <person name="Sugiura Y."/>
            <person name="Suematsu M."/>
            <person name="Moritoki N."/>
            <person name="Shibata S."/>
            <person name="Littman R.D."/>
            <person name="Fischbach A.M."/>
            <person name="Uwamino Y."/>
            <person name="Inoue T."/>
            <person name="Honda A."/>
            <person name="Hattori M."/>
            <person name="Murai T."/>
            <person name="Xavier J.R."/>
            <person name="Hirose N."/>
            <person name="Honda K."/>
        </authorList>
    </citation>
    <scope>NUCLEOTIDE SEQUENCE</scope>
    <source>
        <strain evidence="2">CE91-St12</strain>
    </source>
</reference>
<protein>
    <submittedName>
        <fullName evidence="2">Glucosamine-6-phosphate deaminase</fullName>
    </submittedName>
</protein>
<comment type="caution">
    <text evidence="2">The sequence shown here is derived from an EMBL/GenBank/DDBJ whole genome shotgun (WGS) entry which is preliminary data.</text>
</comment>
<evidence type="ECO:0000259" key="1">
    <source>
        <dbReference type="Pfam" id="PF01182"/>
    </source>
</evidence>
<dbReference type="InterPro" id="IPR018321">
    <property type="entry name" value="Glucosamine6P_isomerase_CS"/>
</dbReference>
<name>A0AA37JVW8_BACUN</name>
<evidence type="ECO:0000313" key="3">
    <source>
        <dbReference type="Proteomes" id="UP001055048"/>
    </source>
</evidence>
<dbReference type="GO" id="GO:0004342">
    <property type="term" value="F:glucosamine-6-phosphate deaminase activity"/>
    <property type="evidence" value="ECO:0007669"/>
    <property type="project" value="InterPro"/>
</dbReference>
<dbReference type="InterPro" id="IPR004547">
    <property type="entry name" value="Glucosamine6P_isomerase"/>
</dbReference>
<gene>
    <name evidence="2" type="primary">nagB_2</name>
    <name evidence="2" type="ORF">CE91St12_37980</name>
</gene>
<dbReference type="CDD" id="cd01399">
    <property type="entry name" value="GlcN6P_deaminase"/>
    <property type="match status" value="1"/>
</dbReference>
<dbReference type="InterPro" id="IPR006148">
    <property type="entry name" value="Glc/Gal-6P_isomerase"/>
</dbReference>
<dbReference type="Gene3D" id="3.40.50.1360">
    <property type="match status" value="1"/>
</dbReference>
<dbReference type="SUPFAM" id="SSF100950">
    <property type="entry name" value="NagB/RpiA/CoA transferase-like"/>
    <property type="match status" value="1"/>
</dbReference>
<dbReference type="Proteomes" id="UP001055048">
    <property type="component" value="Unassembled WGS sequence"/>
</dbReference>
<dbReference type="Pfam" id="PF01182">
    <property type="entry name" value="Glucosamine_iso"/>
    <property type="match status" value="1"/>
</dbReference>
<dbReference type="GO" id="GO:0006044">
    <property type="term" value="P:N-acetylglucosamine metabolic process"/>
    <property type="evidence" value="ECO:0007669"/>
    <property type="project" value="InterPro"/>
</dbReference>
<proteinExistence type="predicted"/>
<sequence>MIKNMKITITKNEKEFDCTAAWRIIGQMLNKPESVIGLSTGRTTGNLHRLVGEIYTKYPFKVDAVTFFGLDEVTNVPREYDGACYTMLKTELMDTLGIKEENFLMLPTISDDFEQSCRDFQQEIANRGGIDLLILGLGENGHLGFNQPESPFGGEAWVTRMNVELEERIRRETGTPPDNELGGATLGIKNIMQARRIVLVAKGTNKADIVKRMLEGPVTTDVPASILQLHPNCEFLLDEAAASMLNC</sequence>
<dbReference type="PANTHER" id="PTHR42892">
    <property type="entry name" value="GLUCOSAMINE-6-PHOSPHATE DEAMINASE-LIKE PROTEIN BT_0258-RELATED"/>
    <property type="match status" value="1"/>
</dbReference>
<dbReference type="GO" id="GO:0005975">
    <property type="term" value="P:carbohydrate metabolic process"/>
    <property type="evidence" value="ECO:0007669"/>
    <property type="project" value="InterPro"/>
</dbReference>
<organism evidence="2 3">
    <name type="scientific">Bacteroides uniformis</name>
    <dbReference type="NCBI Taxonomy" id="820"/>
    <lineage>
        <taxon>Bacteria</taxon>
        <taxon>Pseudomonadati</taxon>
        <taxon>Bacteroidota</taxon>
        <taxon>Bacteroidia</taxon>
        <taxon>Bacteroidales</taxon>
        <taxon>Bacteroidaceae</taxon>
        <taxon>Bacteroides</taxon>
    </lineage>
</organism>
<evidence type="ECO:0000313" key="2">
    <source>
        <dbReference type="EMBL" id="GKH15588.1"/>
    </source>
</evidence>
<dbReference type="PANTHER" id="PTHR42892:SF1">
    <property type="entry name" value="GLUCOSAMINE-6-PHOSPHATE ISOMERASE"/>
    <property type="match status" value="1"/>
</dbReference>
<dbReference type="AlphaFoldDB" id="A0AA37JVW8"/>
<dbReference type="PROSITE" id="PS01161">
    <property type="entry name" value="GLC_GALNAC_ISOMERASE"/>
    <property type="match status" value="1"/>
</dbReference>